<dbReference type="RefSeq" id="WP_144757911.1">
    <property type="nucleotide sequence ID" value="NZ_VMNW02000058.1"/>
</dbReference>
<dbReference type="InterPro" id="IPR011075">
    <property type="entry name" value="TetR_C"/>
</dbReference>
<sequence length="188" mass="20420">MTKRPRSGPRRDPLAHEAILSAARDLVAEVGYDQATVEAIAARAGVGKMTVYRWWPNKAAVVTEAVADRLAPPPVPDTGSVGEDALEYLRGLVRTLTLLGDPTVVAGALAERGEDGRMALRDILRDRFEPGTQLLRRGVERGELPADLPVAAIVESWAGYALYRIVFLQEEPSDTDLRELAGLLPVRS</sequence>
<keyword evidence="7" id="KW-1185">Reference proteome</keyword>
<dbReference type="EMBL" id="VMNW02000058">
    <property type="protein sequence ID" value="KAA9155300.1"/>
    <property type="molecule type" value="Genomic_DNA"/>
</dbReference>
<dbReference type="AlphaFoldDB" id="A0A5N0UWI5"/>
<dbReference type="Gene3D" id="1.10.357.10">
    <property type="entry name" value="Tetracycline Repressor, domain 2"/>
    <property type="match status" value="1"/>
</dbReference>
<protein>
    <submittedName>
        <fullName evidence="6">TetR/AcrR family transcriptional regulator</fullName>
    </submittedName>
</protein>
<evidence type="ECO:0000256" key="4">
    <source>
        <dbReference type="PROSITE-ProRule" id="PRU00335"/>
    </source>
</evidence>
<dbReference type="GO" id="GO:0000976">
    <property type="term" value="F:transcription cis-regulatory region binding"/>
    <property type="evidence" value="ECO:0007669"/>
    <property type="project" value="TreeGrafter"/>
</dbReference>
<dbReference type="Gene3D" id="1.10.10.60">
    <property type="entry name" value="Homeodomain-like"/>
    <property type="match status" value="1"/>
</dbReference>
<dbReference type="SUPFAM" id="SSF48498">
    <property type="entry name" value="Tetracyclin repressor-like, C-terminal domain"/>
    <property type="match status" value="1"/>
</dbReference>
<dbReference type="PANTHER" id="PTHR30055">
    <property type="entry name" value="HTH-TYPE TRANSCRIPTIONAL REGULATOR RUTR"/>
    <property type="match status" value="1"/>
</dbReference>
<dbReference type="OrthoDB" id="9796019at2"/>
<keyword evidence="3" id="KW-0804">Transcription</keyword>
<evidence type="ECO:0000313" key="7">
    <source>
        <dbReference type="Proteomes" id="UP000319769"/>
    </source>
</evidence>
<dbReference type="Pfam" id="PF00440">
    <property type="entry name" value="TetR_N"/>
    <property type="match status" value="1"/>
</dbReference>
<dbReference type="PRINTS" id="PR00455">
    <property type="entry name" value="HTHTETR"/>
</dbReference>
<keyword evidence="1" id="KW-0805">Transcription regulation</keyword>
<feature type="domain" description="HTH tetR-type" evidence="5">
    <location>
        <begin position="13"/>
        <end position="73"/>
    </location>
</feature>
<feature type="DNA-binding region" description="H-T-H motif" evidence="4">
    <location>
        <begin position="36"/>
        <end position="55"/>
    </location>
</feature>
<dbReference type="Pfam" id="PF16859">
    <property type="entry name" value="TetR_C_11"/>
    <property type="match status" value="1"/>
</dbReference>
<dbReference type="InterPro" id="IPR050109">
    <property type="entry name" value="HTH-type_TetR-like_transc_reg"/>
</dbReference>
<dbReference type="InterPro" id="IPR001647">
    <property type="entry name" value="HTH_TetR"/>
</dbReference>
<proteinExistence type="predicted"/>
<dbReference type="PROSITE" id="PS50977">
    <property type="entry name" value="HTH_TETR_2"/>
    <property type="match status" value="1"/>
</dbReference>
<keyword evidence="2 4" id="KW-0238">DNA-binding</keyword>
<evidence type="ECO:0000256" key="1">
    <source>
        <dbReference type="ARBA" id="ARBA00023015"/>
    </source>
</evidence>
<evidence type="ECO:0000256" key="3">
    <source>
        <dbReference type="ARBA" id="ARBA00023163"/>
    </source>
</evidence>
<dbReference type="GO" id="GO:0003700">
    <property type="term" value="F:DNA-binding transcription factor activity"/>
    <property type="evidence" value="ECO:0007669"/>
    <property type="project" value="TreeGrafter"/>
</dbReference>
<evidence type="ECO:0000259" key="5">
    <source>
        <dbReference type="PROSITE" id="PS50977"/>
    </source>
</evidence>
<comment type="caution">
    <text evidence="6">The sequence shown here is derived from an EMBL/GenBank/DDBJ whole genome shotgun (WGS) entry which is preliminary data.</text>
</comment>
<evidence type="ECO:0000313" key="6">
    <source>
        <dbReference type="EMBL" id="KAA9155300.1"/>
    </source>
</evidence>
<dbReference type="PANTHER" id="PTHR30055:SF148">
    <property type="entry name" value="TETR-FAMILY TRANSCRIPTIONAL REGULATOR"/>
    <property type="match status" value="1"/>
</dbReference>
<evidence type="ECO:0000256" key="2">
    <source>
        <dbReference type="ARBA" id="ARBA00023125"/>
    </source>
</evidence>
<name>A0A5N0UWI5_9PSEU</name>
<reference evidence="6" key="1">
    <citation type="submission" date="2019-09" db="EMBL/GenBank/DDBJ databases">
        <authorList>
            <person name="Teo W.F.A."/>
            <person name="Duangmal K."/>
        </authorList>
    </citation>
    <scope>NUCLEOTIDE SEQUENCE [LARGE SCALE GENOMIC DNA]</scope>
    <source>
        <strain evidence="6">K81G1</strain>
    </source>
</reference>
<organism evidence="6 7">
    <name type="scientific">Amycolatopsis acidicola</name>
    <dbReference type="NCBI Taxonomy" id="2596893"/>
    <lineage>
        <taxon>Bacteria</taxon>
        <taxon>Bacillati</taxon>
        <taxon>Actinomycetota</taxon>
        <taxon>Actinomycetes</taxon>
        <taxon>Pseudonocardiales</taxon>
        <taxon>Pseudonocardiaceae</taxon>
        <taxon>Amycolatopsis</taxon>
    </lineage>
</organism>
<dbReference type="Proteomes" id="UP000319769">
    <property type="component" value="Unassembled WGS sequence"/>
</dbReference>
<dbReference type="InterPro" id="IPR009057">
    <property type="entry name" value="Homeodomain-like_sf"/>
</dbReference>
<gene>
    <name evidence="6" type="ORF">FPZ12_030240</name>
</gene>
<dbReference type="SUPFAM" id="SSF46689">
    <property type="entry name" value="Homeodomain-like"/>
    <property type="match status" value="1"/>
</dbReference>
<accession>A0A5N0UWI5</accession>
<dbReference type="InterPro" id="IPR036271">
    <property type="entry name" value="Tet_transcr_reg_TetR-rel_C_sf"/>
</dbReference>